<evidence type="ECO:0000259" key="1">
    <source>
        <dbReference type="PROSITE" id="PS50878"/>
    </source>
</evidence>
<dbReference type="Pfam" id="PF14529">
    <property type="entry name" value="Exo_endo_phos_2"/>
    <property type="match status" value="1"/>
</dbReference>
<dbReference type="InterPro" id="IPR000477">
    <property type="entry name" value="RT_dom"/>
</dbReference>
<feature type="domain" description="Reverse transcriptase" evidence="1">
    <location>
        <begin position="463"/>
        <end position="726"/>
    </location>
</feature>
<keyword evidence="3" id="KW-1185">Reference proteome</keyword>
<dbReference type="Proteomes" id="UP000383932">
    <property type="component" value="Unassembled WGS sequence"/>
</dbReference>
<dbReference type="SUPFAM" id="SSF56672">
    <property type="entry name" value="DNA/RNA polymerases"/>
    <property type="match status" value="1"/>
</dbReference>
<dbReference type="InterPro" id="IPR005135">
    <property type="entry name" value="Endo/exonuclease/phosphatase"/>
</dbReference>
<dbReference type="PANTHER" id="PTHR33481">
    <property type="entry name" value="REVERSE TRANSCRIPTASE"/>
    <property type="match status" value="1"/>
</dbReference>
<dbReference type="AlphaFoldDB" id="A0A5N5Q7I2"/>
<reference evidence="2 3" key="1">
    <citation type="journal article" date="2019" name="Fungal Biol. Biotechnol.">
        <title>Draft genome sequence of fastidious pathogen Ceratobasidium theobromae, which causes vascular-streak dieback in Theobroma cacao.</title>
        <authorList>
            <person name="Ali S.S."/>
            <person name="Asman A."/>
            <person name="Shao J."/>
            <person name="Firmansyah A.P."/>
            <person name="Susilo A.W."/>
            <person name="Rosmana A."/>
            <person name="McMahon P."/>
            <person name="Junaid M."/>
            <person name="Guest D."/>
            <person name="Kheng T.Y."/>
            <person name="Meinhardt L.W."/>
            <person name="Bailey B.A."/>
        </authorList>
    </citation>
    <scope>NUCLEOTIDE SEQUENCE [LARGE SCALE GENOMIC DNA]</scope>
    <source>
        <strain evidence="2 3">CT2</strain>
    </source>
</reference>
<keyword evidence="2" id="KW-0548">Nucleotidyltransferase</keyword>
<dbReference type="PANTHER" id="PTHR33481:SF1">
    <property type="entry name" value="ENDONUCLEASE_EXONUCLEASE_PHOSPHATASE DOMAIN-CONTAINING PROTEIN-RELATED"/>
    <property type="match status" value="1"/>
</dbReference>
<sequence>MFGSRVFPQKCNDKPLLKICHRCLSYDHDQAQCKGKPRCGQCGLNTRLPNTARSAKSAKIITLSKANVTPMLLSVVYVEINTRSLMPAANSYGNIAFQSRPSFFMTPKLRCMNDLRPCLRIATQRCGVLSSPLVGPIGHAKSITSPDERIYGTTASSQRRCIIAPNTSLHVKPGVVFYYRICLDGVSGSLATDFTQSSCCLAVHVHLVRIINIFLHGDSFNSALNSLLDQPMSQDSATIIAGDFNIKHPLWDLAESTVLNNLSILNPLNTATRRGLRGQQDSIIDLTIGNPAICDALWVSDWECSASHAICSDHNCITWSLKPSNPVTERPPDLYQLSMLTTSEWIEFVSTTDAHVLPGGTTPAPWQSPVSMKVLLRNFCGQICQMASPDSIFKLPNYHLVSDPQRQSEAFRRNFFPDFIPPVDCHNPLGLPEHPTRPHLPISQDEVKFALDHSSNSSSLFNGCLDLGYHPQCFKVAIIATIPKPNKPDILEKIVASRLLFEVGKHNLTPYAQFGGCGNSSCIDTGLSLSHDIHTTWSHKLQASLLTPDIKGYFNNINHDCLIFAVERMGFPPQITKWLQSYLSQRNIRFRLNEYLGGPATLPPVEVPQGSPMSPVLWSFYTLPLLYLFADDPNVSVRAFVDDFSILATDRSFTLSTVELTDAVEQACLCLKKIGLEFDTDKSELIHFARSRAELATNPPLYLTLPNGTSHIVRAAKVIRWLGFFLDCRLDFKDHTRKMAIKGLSIIASLKMLANCICGLSVDQARILYKTSVLPILSYGSPIRFRPNSPK</sequence>
<organism evidence="2 3">
    <name type="scientific">Ceratobasidium theobromae</name>
    <dbReference type="NCBI Taxonomy" id="1582974"/>
    <lineage>
        <taxon>Eukaryota</taxon>
        <taxon>Fungi</taxon>
        <taxon>Dikarya</taxon>
        <taxon>Basidiomycota</taxon>
        <taxon>Agaricomycotina</taxon>
        <taxon>Agaricomycetes</taxon>
        <taxon>Cantharellales</taxon>
        <taxon>Ceratobasidiaceae</taxon>
        <taxon>Ceratobasidium</taxon>
    </lineage>
</organism>
<dbReference type="InterPro" id="IPR036691">
    <property type="entry name" value="Endo/exonu/phosph_ase_sf"/>
</dbReference>
<name>A0A5N5Q7I2_9AGAM</name>
<dbReference type="EMBL" id="SSOP01000827">
    <property type="protein sequence ID" value="KAB5587730.1"/>
    <property type="molecule type" value="Genomic_DNA"/>
</dbReference>
<accession>A0A5N5Q7I2</accession>
<dbReference type="SUPFAM" id="SSF56219">
    <property type="entry name" value="DNase I-like"/>
    <property type="match status" value="1"/>
</dbReference>
<evidence type="ECO:0000313" key="2">
    <source>
        <dbReference type="EMBL" id="KAB5587730.1"/>
    </source>
</evidence>
<comment type="caution">
    <text evidence="2">The sequence shown here is derived from an EMBL/GenBank/DDBJ whole genome shotgun (WGS) entry which is preliminary data.</text>
</comment>
<gene>
    <name evidence="2" type="ORF">CTheo_8829</name>
</gene>
<dbReference type="GO" id="GO:0003964">
    <property type="term" value="F:RNA-directed DNA polymerase activity"/>
    <property type="evidence" value="ECO:0007669"/>
    <property type="project" value="UniProtKB-KW"/>
</dbReference>
<dbReference type="PROSITE" id="PS50878">
    <property type="entry name" value="RT_POL"/>
    <property type="match status" value="1"/>
</dbReference>
<dbReference type="OrthoDB" id="3258143at2759"/>
<keyword evidence="2" id="KW-0808">Transferase</keyword>
<evidence type="ECO:0000313" key="3">
    <source>
        <dbReference type="Proteomes" id="UP000383932"/>
    </source>
</evidence>
<dbReference type="Gene3D" id="3.60.10.10">
    <property type="entry name" value="Endonuclease/exonuclease/phosphatase"/>
    <property type="match status" value="1"/>
</dbReference>
<dbReference type="Pfam" id="PF00078">
    <property type="entry name" value="RVT_1"/>
    <property type="match status" value="1"/>
</dbReference>
<dbReference type="InterPro" id="IPR043502">
    <property type="entry name" value="DNA/RNA_pol_sf"/>
</dbReference>
<keyword evidence="2" id="KW-0695">RNA-directed DNA polymerase</keyword>
<protein>
    <submittedName>
        <fullName evidence="2">Reverse transcriptase from mobile element jockey protein</fullName>
    </submittedName>
</protein>
<proteinExistence type="predicted"/>